<dbReference type="Proteomes" id="UP001233836">
    <property type="component" value="Unassembled WGS sequence"/>
</dbReference>
<evidence type="ECO:0000313" key="2">
    <source>
        <dbReference type="Proteomes" id="UP001233836"/>
    </source>
</evidence>
<protein>
    <submittedName>
        <fullName evidence="1">Uncharacterized protein</fullName>
    </submittedName>
</protein>
<gene>
    <name evidence="1" type="ORF">J2T19_000747</name>
</gene>
<organism evidence="1 2">
    <name type="scientific">Paenibacillus tundrae</name>
    <dbReference type="NCBI Taxonomy" id="528187"/>
    <lineage>
        <taxon>Bacteria</taxon>
        <taxon>Bacillati</taxon>
        <taxon>Bacillota</taxon>
        <taxon>Bacilli</taxon>
        <taxon>Bacillales</taxon>
        <taxon>Paenibacillaceae</taxon>
        <taxon>Paenibacillus</taxon>
    </lineage>
</organism>
<sequence length="68" mass="7993">MKRRAEALLFVYQIPVVISTNFSLYDEATNENDACSLSGGKMSLRYRADFVQKRSSIKEEMYLEFWNM</sequence>
<evidence type="ECO:0000313" key="1">
    <source>
        <dbReference type="EMBL" id="MDQ0169307.1"/>
    </source>
</evidence>
<keyword evidence="2" id="KW-1185">Reference proteome</keyword>
<comment type="caution">
    <text evidence="1">The sequence shown here is derived from an EMBL/GenBank/DDBJ whole genome shotgun (WGS) entry which is preliminary data.</text>
</comment>
<reference evidence="1 2" key="1">
    <citation type="submission" date="2023-07" db="EMBL/GenBank/DDBJ databases">
        <title>Sorghum-associated microbial communities from plants grown in Nebraska, USA.</title>
        <authorList>
            <person name="Schachtman D."/>
        </authorList>
    </citation>
    <scope>NUCLEOTIDE SEQUENCE [LARGE SCALE GENOMIC DNA]</scope>
    <source>
        <strain evidence="1 2">DS1314</strain>
    </source>
</reference>
<dbReference type="EMBL" id="JAUSTI010000002">
    <property type="protein sequence ID" value="MDQ0169307.1"/>
    <property type="molecule type" value="Genomic_DNA"/>
</dbReference>
<name>A0ABT9W8A7_9BACL</name>
<proteinExistence type="predicted"/>
<accession>A0ABT9W8A7</accession>